<dbReference type="InterPro" id="IPR000485">
    <property type="entry name" value="AsnC-type_HTH_dom"/>
</dbReference>
<reference evidence="6 7" key="1">
    <citation type="submission" date="2020-08" db="EMBL/GenBank/DDBJ databases">
        <title>Genomic Encyclopedia of Type Strains, Phase IV (KMG-IV): sequencing the most valuable type-strain genomes for metagenomic binning, comparative biology and taxonomic classification.</title>
        <authorList>
            <person name="Goeker M."/>
        </authorList>
    </citation>
    <scope>NUCLEOTIDE SEQUENCE [LARGE SCALE GENOMIC DNA]</scope>
    <source>
        <strain evidence="6 7">DSM 18233</strain>
    </source>
</reference>
<organism evidence="6 7">
    <name type="scientific">Silvimonas terrae</name>
    <dbReference type="NCBI Taxonomy" id="300266"/>
    <lineage>
        <taxon>Bacteria</taxon>
        <taxon>Pseudomonadati</taxon>
        <taxon>Pseudomonadota</taxon>
        <taxon>Betaproteobacteria</taxon>
        <taxon>Neisseriales</taxon>
        <taxon>Chitinibacteraceae</taxon>
        <taxon>Silvimonas</taxon>
    </lineage>
</organism>
<dbReference type="Gene3D" id="1.10.10.10">
    <property type="entry name" value="Winged helix-like DNA-binding domain superfamily/Winged helix DNA-binding domain"/>
    <property type="match status" value="1"/>
</dbReference>
<accession>A0A840RCG8</accession>
<dbReference type="AlphaFoldDB" id="A0A840RCG8"/>
<dbReference type="PANTHER" id="PTHR30154:SF0">
    <property type="entry name" value="LEUCINE-RESPONSIVE REGULATORY PROTEIN"/>
    <property type="match status" value="1"/>
</dbReference>
<dbReference type="GO" id="GO:0006355">
    <property type="term" value="P:regulation of DNA-templated transcription"/>
    <property type="evidence" value="ECO:0007669"/>
    <property type="project" value="UniProtKB-ARBA"/>
</dbReference>
<dbReference type="EMBL" id="JACHHN010000002">
    <property type="protein sequence ID" value="MBB5190228.1"/>
    <property type="molecule type" value="Genomic_DNA"/>
</dbReference>
<keyword evidence="2" id="KW-0238">DNA-binding</keyword>
<gene>
    <name evidence="6" type="ORF">HNQ50_000950</name>
</gene>
<comment type="caution">
    <text evidence="6">The sequence shown here is derived from an EMBL/GenBank/DDBJ whole genome shotgun (WGS) entry which is preliminary data.</text>
</comment>
<dbReference type="InterPro" id="IPR019885">
    <property type="entry name" value="Tscrpt_reg_HTH_AsnC-type_CS"/>
</dbReference>
<feature type="domain" description="HTH asnC-type" evidence="5">
    <location>
        <begin position="4"/>
        <end position="65"/>
    </location>
</feature>
<dbReference type="SUPFAM" id="SSF46785">
    <property type="entry name" value="Winged helix' DNA-binding domain"/>
    <property type="match status" value="1"/>
</dbReference>
<dbReference type="Pfam" id="PF13412">
    <property type="entry name" value="HTH_24"/>
    <property type="match status" value="1"/>
</dbReference>
<dbReference type="PANTHER" id="PTHR30154">
    <property type="entry name" value="LEUCINE-RESPONSIVE REGULATORY PROTEIN"/>
    <property type="match status" value="1"/>
</dbReference>
<dbReference type="PROSITE" id="PS50956">
    <property type="entry name" value="HTH_ASNC_2"/>
    <property type="match status" value="1"/>
</dbReference>
<dbReference type="GO" id="GO:0005829">
    <property type="term" value="C:cytosol"/>
    <property type="evidence" value="ECO:0007669"/>
    <property type="project" value="TreeGrafter"/>
</dbReference>
<evidence type="ECO:0000313" key="6">
    <source>
        <dbReference type="EMBL" id="MBB5190228.1"/>
    </source>
</evidence>
<dbReference type="PROSITE" id="PS00519">
    <property type="entry name" value="HTH_ASNC_1"/>
    <property type="match status" value="1"/>
</dbReference>
<dbReference type="SUPFAM" id="SSF54909">
    <property type="entry name" value="Dimeric alpha+beta barrel"/>
    <property type="match status" value="1"/>
</dbReference>
<keyword evidence="7" id="KW-1185">Reference proteome</keyword>
<proteinExistence type="predicted"/>
<dbReference type="Gene3D" id="3.30.70.920">
    <property type="match status" value="1"/>
</dbReference>
<evidence type="ECO:0000256" key="3">
    <source>
        <dbReference type="ARBA" id="ARBA00023159"/>
    </source>
</evidence>
<dbReference type="RefSeq" id="WP_184098112.1">
    <property type="nucleotide sequence ID" value="NZ_JACHHN010000002.1"/>
</dbReference>
<dbReference type="Pfam" id="PF01037">
    <property type="entry name" value="AsnC_trans_reg"/>
    <property type="match status" value="1"/>
</dbReference>
<dbReference type="PRINTS" id="PR00033">
    <property type="entry name" value="HTHASNC"/>
</dbReference>
<dbReference type="GO" id="GO:0043200">
    <property type="term" value="P:response to amino acid"/>
    <property type="evidence" value="ECO:0007669"/>
    <property type="project" value="TreeGrafter"/>
</dbReference>
<protein>
    <submittedName>
        <fullName evidence="6">Lrp/AsnC family leucine-responsive transcriptional regulator</fullName>
    </submittedName>
</protein>
<evidence type="ECO:0000256" key="4">
    <source>
        <dbReference type="ARBA" id="ARBA00023163"/>
    </source>
</evidence>
<dbReference type="SMART" id="SM00344">
    <property type="entry name" value="HTH_ASNC"/>
    <property type="match status" value="1"/>
</dbReference>
<dbReference type="InterPro" id="IPR011991">
    <property type="entry name" value="ArsR-like_HTH"/>
</dbReference>
<dbReference type="InterPro" id="IPR019888">
    <property type="entry name" value="Tscrpt_reg_AsnC-like"/>
</dbReference>
<sequence>MAKLDQIDLDILENLQREGRMTNVALAKKVGLSTTPCLERVRSLEESGVIKGYAAQLSTDKLGLGLMVFVEVSMEKTSEEAFDEFRKAVLGIPEILECFMIAGGFDYLLKIRVPDMGSYRSFLGKVLSSVPGIRVTHSYTVMEEVKETTSVSLGHLAHRPME</sequence>
<dbReference type="GO" id="GO:0043565">
    <property type="term" value="F:sequence-specific DNA binding"/>
    <property type="evidence" value="ECO:0007669"/>
    <property type="project" value="InterPro"/>
</dbReference>
<dbReference type="InterPro" id="IPR019887">
    <property type="entry name" value="Tscrpt_reg_AsnC/Lrp_C"/>
</dbReference>
<keyword evidence="1" id="KW-0805">Transcription regulation</keyword>
<evidence type="ECO:0000313" key="7">
    <source>
        <dbReference type="Proteomes" id="UP000543030"/>
    </source>
</evidence>
<dbReference type="InterPro" id="IPR036390">
    <property type="entry name" value="WH_DNA-bd_sf"/>
</dbReference>
<keyword evidence="4" id="KW-0804">Transcription</keyword>
<evidence type="ECO:0000256" key="2">
    <source>
        <dbReference type="ARBA" id="ARBA00023125"/>
    </source>
</evidence>
<keyword evidence="3" id="KW-0010">Activator</keyword>
<dbReference type="InterPro" id="IPR011008">
    <property type="entry name" value="Dimeric_a/b-barrel"/>
</dbReference>
<dbReference type="CDD" id="cd00090">
    <property type="entry name" value="HTH_ARSR"/>
    <property type="match status" value="1"/>
</dbReference>
<evidence type="ECO:0000256" key="1">
    <source>
        <dbReference type="ARBA" id="ARBA00023015"/>
    </source>
</evidence>
<dbReference type="Proteomes" id="UP000543030">
    <property type="component" value="Unassembled WGS sequence"/>
</dbReference>
<dbReference type="InterPro" id="IPR036388">
    <property type="entry name" value="WH-like_DNA-bd_sf"/>
</dbReference>
<name>A0A840RCG8_9NEIS</name>
<evidence type="ECO:0000259" key="5">
    <source>
        <dbReference type="PROSITE" id="PS50956"/>
    </source>
</evidence>